<dbReference type="NCBIfam" id="TIGR03098">
    <property type="entry name" value="ligase_PEP_1"/>
    <property type="match status" value="1"/>
</dbReference>
<dbReference type="EMBL" id="PUGF01000032">
    <property type="protein sequence ID" value="PRC90953.1"/>
    <property type="molecule type" value="Genomic_DNA"/>
</dbReference>
<dbReference type="RefSeq" id="WP_105534082.1">
    <property type="nucleotide sequence ID" value="NZ_PUGF01000032.1"/>
</dbReference>
<dbReference type="PROSITE" id="PS00455">
    <property type="entry name" value="AMP_BINDING"/>
    <property type="match status" value="1"/>
</dbReference>
<comment type="caution">
    <text evidence="3">The sequence shown here is derived from an EMBL/GenBank/DDBJ whole genome shotgun (WGS) entry which is preliminary data.</text>
</comment>
<dbReference type="OrthoDB" id="9766486at2"/>
<evidence type="ECO:0000313" key="4">
    <source>
        <dbReference type="Proteomes" id="UP000237839"/>
    </source>
</evidence>
<dbReference type="PANTHER" id="PTHR43767:SF10">
    <property type="entry name" value="SURFACTIN SYNTHASE SUBUNIT 1"/>
    <property type="match status" value="1"/>
</dbReference>
<dbReference type="InterPro" id="IPR000873">
    <property type="entry name" value="AMP-dep_synth/lig_dom"/>
</dbReference>
<accession>A0A2S9GTB6</accession>
<proteinExistence type="predicted"/>
<keyword evidence="4" id="KW-1185">Reference proteome</keyword>
<protein>
    <submittedName>
        <fullName evidence="3">Acyl-CoA ligase (AMP-forming), exosortase A-associated</fullName>
    </submittedName>
</protein>
<sequence length="531" mass="58249">MTDLVHQLILEAAARAPQAEALCYQGQRMSYAELAQQTQQVGQALLTLGVQRSDRVAVYLEKRFETVLAMFGASAAGAAFVPVNPLLKAEQLIYILNDCQVKILVTSAQRLAVVLPLLSECPSLKGVIVVGGDSSTAIASGSHFQLVHWEALEQLHDARTPHCCIDRDIVAILYTSGSTGQPKGVVLSHRNLLAGAQSVAHYLENTADDRVLCVLPLSFDYGLSQLTTVFLTGGTAVLLNYLLPRDILDAVKQERITGLAAVPPLWIQLAALDWSGATSLRYLTNSGGVMQRSTLDILRRNLPDAKIYLMYGLTEAFRSTFLPPEQLDRRPDSIGRAIPNAEVLVLRPDGSECDAEEPGELVHRGALVALGYWNDAEKTAERFKPLPLQLQNSSLPLPEIAVWSGDIVRKDAEGYLYFLGRTDELIKVSGYRVSPTEIEQVICTMDGVSEFAAVGVAHPVLGQAIVAIVKQNSNLTAETLRQQCQRRLPAYMVPMHIVVETEALPRNANGKIDRKALQRRFAHIFNTEFQH</sequence>
<dbReference type="InterPro" id="IPR042099">
    <property type="entry name" value="ANL_N_sf"/>
</dbReference>
<dbReference type="InterPro" id="IPR050237">
    <property type="entry name" value="ATP-dep_AMP-bd_enzyme"/>
</dbReference>
<organism evidence="3 4">
    <name type="scientific">Solimicrobium silvestre</name>
    <dbReference type="NCBI Taxonomy" id="2099400"/>
    <lineage>
        <taxon>Bacteria</taxon>
        <taxon>Pseudomonadati</taxon>
        <taxon>Pseudomonadota</taxon>
        <taxon>Betaproteobacteria</taxon>
        <taxon>Burkholderiales</taxon>
        <taxon>Oxalobacteraceae</taxon>
        <taxon>Solimicrobium</taxon>
    </lineage>
</organism>
<dbReference type="InterPro" id="IPR045851">
    <property type="entry name" value="AMP-bd_C_sf"/>
</dbReference>
<keyword evidence="3" id="KW-0436">Ligase</keyword>
<dbReference type="InterPro" id="IPR020845">
    <property type="entry name" value="AMP-binding_CS"/>
</dbReference>
<dbReference type="Gene3D" id="3.30.300.30">
    <property type="match status" value="1"/>
</dbReference>
<dbReference type="InterPro" id="IPR025110">
    <property type="entry name" value="AMP-bd_C"/>
</dbReference>
<dbReference type="Proteomes" id="UP000237839">
    <property type="component" value="Unassembled WGS sequence"/>
</dbReference>
<dbReference type="InterPro" id="IPR017529">
    <property type="entry name" value="AcylCoA_ligase_PEP_1"/>
</dbReference>
<dbReference type="AlphaFoldDB" id="A0A2S9GTB6"/>
<dbReference type="GO" id="GO:0016877">
    <property type="term" value="F:ligase activity, forming carbon-sulfur bonds"/>
    <property type="evidence" value="ECO:0007669"/>
    <property type="project" value="UniProtKB-ARBA"/>
</dbReference>
<evidence type="ECO:0000259" key="2">
    <source>
        <dbReference type="Pfam" id="PF13193"/>
    </source>
</evidence>
<dbReference type="SUPFAM" id="SSF56801">
    <property type="entry name" value="Acetyl-CoA synthetase-like"/>
    <property type="match status" value="1"/>
</dbReference>
<dbReference type="Pfam" id="PF00501">
    <property type="entry name" value="AMP-binding"/>
    <property type="match status" value="1"/>
</dbReference>
<evidence type="ECO:0000259" key="1">
    <source>
        <dbReference type="Pfam" id="PF00501"/>
    </source>
</evidence>
<name>A0A2S9GTB6_9BURK</name>
<feature type="domain" description="AMP-binding enzyme C-terminal" evidence="2">
    <location>
        <begin position="437"/>
        <end position="511"/>
    </location>
</feature>
<dbReference type="Pfam" id="PF13193">
    <property type="entry name" value="AMP-binding_C"/>
    <property type="match status" value="1"/>
</dbReference>
<dbReference type="Gene3D" id="3.40.50.12780">
    <property type="entry name" value="N-terminal domain of ligase-like"/>
    <property type="match status" value="1"/>
</dbReference>
<dbReference type="PANTHER" id="PTHR43767">
    <property type="entry name" value="LONG-CHAIN-FATTY-ACID--COA LIGASE"/>
    <property type="match status" value="1"/>
</dbReference>
<feature type="domain" description="AMP-dependent synthetase/ligase" evidence="1">
    <location>
        <begin position="11"/>
        <end position="373"/>
    </location>
</feature>
<evidence type="ECO:0000313" key="3">
    <source>
        <dbReference type="EMBL" id="PRC90953.1"/>
    </source>
</evidence>
<gene>
    <name evidence="3" type="ORF">S2091_4354</name>
</gene>
<reference evidence="3 4" key="1">
    <citation type="submission" date="2018-02" db="EMBL/GenBank/DDBJ databases">
        <title>Solimicrobium silvestre gen. nov., sp. nov., isolated from alpine forest soil.</title>
        <authorList>
            <person name="Margesin R."/>
            <person name="Albuquerque L."/>
            <person name="Zhang D.-C."/>
            <person name="Froufe H.J.C."/>
            <person name="Severino R."/>
            <person name="Roxo I."/>
            <person name="Egas C."/>
            <person name="Da Costa M.S."/>
        </authorList>
    </citation>
    <scope>NUCLEOTIDE SEQUENCE [LARGE SCALE GENOMIC DNA]</scope>
    <source>
        <strain evidence="3 4">S20-91</strain>
    </source>
</reference>